<sequence>MSSCRLLVILGFPMDSCLACPTNRYLSCPPLQASNHKGDLGCKLQYFNFGEQQTNPRFHPSLFQFPMNDPTTFPFLLSSCFTRQCFRTTSCYLLILEMLSYDTPAVF</sequence>
<gene>
    <name evidence="2" type="ORF">OIU74_000868</name>
</gene>
<dbReference type="EMBL" id="JAPFFM010000001">
    <property type="protein sequence ID" value="KAJ6776764.1"/>
    <property type="molecule type" value="Genomic_DNA"/>
</dbReference>
<evidence type="ECO:0008006" key="4">
    <source>
        <dbReference type="Google" id="ProtNLM"/>
    </source>
</evidence>
<evidence type="ECO:0000256" key="1">
    <source>
        <dbReference type="SAM" id="SignalP"/>
    </source>
</evidence>
<protein>
    <recommendedName>
        <fullName evidence="4">Secreted protein</fullName>
    </recommendedName>
</protein>
<dbReference type="AlphaFoldDB" id="A0A9Q0X0Y3"/>
<keyword evidence="3" id="KW-1185">Reference proteome</keyword>
<comment type="caution">
    <text evidence="2">The sequence shown here is derived from an EMBL/GenBank/DDBJ whole genome shotgun (WGS) entry which is preliminary data.</text>
</comment>
<dbReference type="Proteomes" id="UP001151752">
    <property type="component" value="Chromosome 16"/>
</dbReference>
<evidence type="ECO:0000313" key="3">
    <source>
        <dbReference type="Proteomes" id="UP001151752"/>
    </source>
</evidence>
<accession>A0A9Q0X0Y3</accession>
<feature type="chain" id="PRO_5040245144" description="Secreted protein" evidence="1">
    <location>
        <begin position="20"/>
        <end position="107"/>
    </location>
</feature>
<evidence type="ECO:0000313" key="2">
    <source>
        <dbReference type="EMBL" id="KAJ6776764.1"/>
    </source>
</evidence>
<proteinExistence type="predicted"/>
<reference evidence="2" key="1">
    <citation type="submission" date="2022-11" db="EMBL/GenBank/DDBJ databases">
        <authorList>
            <person name="Hyden B.L."/>
            <person name="Feng K."/>
            <person name="Yates T."/>
            <person name="Jawdy S."/>
            <person name="Smart L.B."/>
            <person name="Muchero W."/>
        </authorList>
    </citation>
    <scope>NUCLEOTIDE SEQUENCE</scope>
    <source>
        <tissue evidence="2">Shoot tip</tissue>
    </source>
</reference>
<organism evidence="2 3">
    <name type="scientific">Salix koriyanagi</name>
    <dbReference type="NCBI Taxonomy" id="2511006"/>
    <lineage>
        <taxon>Eukaryota</taxon>
        <taxon>Viridiplantae</taxon>
        <taxon>Streptophyta</taxon>
        <taxon>Embryophyta</taxon>
        <taxon>Tracheophyta</taxon>
        <taxon>Spermatophyta</taxon>
        <taxon>Magnoliopsida</taxon>
        <taxon>eudicotyledons</taxon>
        <taxon>Gunneridae</taxon>
        <taxon>Pentapetalae</taxon>
        <taxon>rosids</taxon>
        <taxon>fabids</taxon>
        <taxon>Malpighiales</taxon>
        <taxon>Salicaceae</taxon>
        <taxon>Saliceae</taxon>
        <taxon>Salix</taxon>
    </lineage>
</organism>
<reference evidence="2" key="2">
    <citation type="journal article" date="2023" name="Int. J. Mol. Sci.">
        <title>De Novo Assembly and Annotation of 11 Diverse Shrub Willow (Salix) Genomes Reveals Novel Gene Organization in Sex-Linked Regions.</title>
        <authorList>
            <person name="Hyden B."/>
            <person name="Feng K."/>
            <person name="Yates T.B."/>
            <person name="Jawdy S."/>
            <person name="Cereghino C."/>
            <person name="Smart L.B."/>
            <person name="Muchero W."/>
        </authorList>
    </citation>
    <scope>NUCLEOTIDE SEQUENCE</scope>
    <source>
        <tissue evidence="2">Shoot tip</tissue>
    </source>
</reference>
<feature type="signal peptide" evidence="1">
    <location>
        <begin position="1"/>
        <end position="19"/>
    </location>
</feature>
<name>A0A9Q0X0Y3_9ROSI</name>
<keyword evidence="1" id="KW-0732">Signal</keyword>